<evidence type="ECO:0000256" key="1">
    <source>
        <dbReference type="SAM" id="Coils"/>
    </source>
</evidence>
<dbReference type="SUPFAM" id="SSF55073">
    <property type="entry name" value="Nucleotide cyclase"/>
    <property type="match status" value="1"/>
</dbReference>
<dbReference type="Gene3D" id="3.30.70.270">
    <property type="match status" value="1"/>
</dbReference>
<dbReference type="SMART" id="SM00267">
    <property type="entry name" value="GGDEF"/>
    <property type="match status" value="1"/>
</dbReference>
<sequence length="281" mass="31818">METENHRIVNTQQLFLATVESLENEINELKTQNFILKAQLDEKVAQQEHLLQANKCMQAEIVDLKLTETALRLSLDRLLSEKNDLEIILDTTTSHSDTIEAMMYDKALLLAREVTIDGLTQIANRRAFDQRLEKEWQRLARESLPMSMLLCDVDFFKRYNDRYGHPTGDECLRTVAKAIDACIRRPADLAARYGGEEFAVILPNTEREGATFIAEQICQVIDDLAIPHEASYVSNHVTISIGISSTMPDYRVSPKNLIESADKGLYLAKNQGRNRAVFSGS</sequence>
<dbReference type="GO" id="GO:0043709">
    <property type="term" value="P:cell adhesion involved in single-species biofilm formation"/>
    <property type="evidence" value="ECO:0007669"/>
    <property type="project" value="TreeGrafter"/>
</dbReference>
<dbReference type="AlphaFoldDB" id="A0A2W4W0V0"/>
<dbReference type="Pfam" id="PF00990">
    <property type="entry name" value="GGDEF"/>
    <property type="match status" value="1"/>
</dbReference>
<dbReference type="NCBIfam" id="TIGR00254">
    <property type="entry name" value="GGDEF"/>
    <property type="match status" value="1"/>
</dbReference>
<feature type="coiled-coil region" evidence="1">
    <location>
        <begin position="12"/>
        <end position="39"/>
    </location>
</feature>
<proteinExistence type="predicted"/>
<reference evidence="3 4" key="1">
    <citation type="submission" date="2018-04" db="EMBL/GenBank/DDBJ databases">
        <authorList>
            <person name="Go L.Y."/>
            <person name="Mitchell J.A."/>
        </authorList>
    </citation>
    <scope>NUCLEOTIDE SEQUENCE [LARGE SCALE GENOMIC DNA]</scope>
    <source>
        <strain evidence="3">ULC066bin1</strain>
    </source>
</reference>
<dbReference type="PANTHER" id="PTHR45138">
    <property type="entry name" value="REGULATORY COMPONENTS OF SENSORY TRANSDUCTION SYSTEM"/>
    <property type="match status" value="1"/>
</dbReference>
<feature type="domain" description="GGDEF" evidence="2">
    <location>
        <begin position="144"/>
        <end position="281"/>
    </location>
</feature>
<dbReference type="FunFam" id="3.30.70.270:FF:000001">
    <property type="entry name" value="Diguanylate cyclase domain protein"/>
    <property type="match status" value="1"/>
</dbReference>
<dbReference type="PROSITE" id="PS50887">
    <property type="entry name" value="GGDEF"/>
    <property type="match status" value="1"/>
</dbReference>
<accession>A0A2W4W0V0</accession>
<dbReference type="PANTHER" id="PTHR45138:SF9">
    <property type="entry name" value="DIGUANYLATE CYCLASE DGCM-RELATED"/>
    <property type="match status" value="1"/>
</dbReference>
<comment type="caution">
    <text evidence="3">The sequence shown here is derived from an EMBL/GenBank/DDBJ whole genome shotgun (WGS) entry which is preliminary data.</text>
</comment>
<dbReference type="InterPro" id="IPR029787">
    <property type="entry name" value="Nucleotide_cyclase"/>
</dbReference>
<name>A0A2W4W0V0_9CYAN</name>
<organism evidence="3 4">
    <name type="scientific">Pseudanabaena frigida</name>
    <dbReference type="NCBI Taxonomy" id="945775"/>
    <lineage>
        <taxon>Bacteria</taxon>
        <taxon>Bacillati</taxon>
        <taxon>Cyanobacteriota</taxon>
        <taxon>Cyanophyceae</taxon>
        <taxon>Pseudanabaenales</taxon>
        <taxon>Pseudanabaenaceae</taxon>
        <taxon>Pseudanabaena</taxon>
    </lineage>
</organism>
<dbReference type="InterPro" id="IPR043128">
    <property type="entry name" value="Rev_trsase/Diguanyl_cyclase"/>
</dbReference>
<reference evidence="3 4" key="2">
    <citation type="submission" date="2018-06" db="EMBL/GenBank/DDBJ databases">
        <title>Metagenomic assembly of (sub)arctic Cyanobacteria and their associated microbiome from non-axenic cultures.</title>
        <authorList>
            <person name="Baurain D."/>
        </authorList>
    </citation>
    <scope>NUCLEOTIDE SEQUENCE [LARGE SCALE GENOMIC DNA]</scope>
    <source>
        <strain evidence="3">ULC066bin1</strain>
    </source>
</reference>
<keyword evidence="1" id="KW-0175">Coiled coil</keyword>
<evidence type="ECO:0000313" key="3">
    <source>
        <dbReference type="EMBL" id="PZO38172.1"/>
    </source>
</evidence>
<evidence type="ECO:0000259" key="2">
    <source>
        <dbReference type="PROSITE" id="PS50887"/>
    </source>
</evidence>
<protein>
    <submittedName>
        <fullName evidence="3">GGDEF domain-containing protein</fullName>
    </submittedName>
</protein>
<dbReference type="GO" id="GO:1902201">
    <property type="term" value="P:negative regulation of bacterial-type flagellum-dependent cell motility"/>
    <property type="evidence" value="ECO:0007669"/>
    <property type="project" value="TreeGrafter"/>
</dbReference>
<evidence type="ECO:0000313" key="4">
    <source>
        <dbReference type="Proteomes" id="UP000249467"/>
    </source>
</evidence>
<dbReference type="InterPro" id="IPR000160">
    <property type="entry name" value="GGDEF_dom"/>
</dbReference>
<dbReference type="CDD" id="cd01949">
    <property type="entry name" value="GGDEF"/>
    <property type="match status" value="1"/>
</dbReference>
<dbReference type="GO" id="GO:0005886">
    <property type="term" value="C:plasma membrane"/>
    <property type="evidence" value="ECO:0007669"/>
    <property type="project" value="TreeGrafter"/>
</dbReference>
<dbReference type="Proteomes" id="UP000249467">
    <property type="component" value="Unassembled WGS sequence"/>
</dbReference>
<dbReference type="InterPro" id="IPR050469">
    <property type="entry name" value="Diguanylate_Cyclase"/>
</dbReference>
<dbReference type="GO" id="GO:0052621">
    <property type="term" value="F:diguanylate cyclase activity"/>
    <property type="evidence" value="ECO:0007669"/>
    <property type="project" value="TreeGrafter"/>
</dbReference>
<gene>
    <name evidence="3" type="ORF">DCF19_17025</name>
</gene>
<dbReference type="EMBL" id="QBML01000025">
    <property type="protein sequence ID" value="PZO38172.1"/>
    <property type="molecule type" value="Genomic_DNA"/>
</dbReference>